<keyword evidence="3" id="KW-1185">Reference proteome</keyword>
<name>A0A8H6WR31_9AGAR</name>
<evidence type="ECO:0000313" key="2">
    <source>
        <dbReference type="EMBL" id="KAF7326446.1"/>
    </source>
</evidence>
<feature type="region of interest" description="Disordered" evidence="1">
    <location>
        <begin position="1"/>
        <end position="56"/>
    </location>
</feature>
<accession>A0A8H6WR31</accession>
<reference evidence="2" key="1">
    <citation type="submission" date="2020-05" db="EMBL/GenBank/DDBJ databases">
        <title>Mycena genomes resolve the evolution of fungal bioluminescence.</title>
        <authorList>
            <person name="Tsai I.J."/>
        </authorList>
    </citation>
    <scope>NUCLEOTIDE SEQUENCE</scope>
    <source>
        <strain evidence="2">CCC161011</strain>
    </source>
</reference>
<dbReference type="AlphaFoldDB" id="A0A8H6WR31"/>
<proteinExistence type="predicted"/>
<organism evidence="2 3">
    <name type="scientific">Mycena venus</name>
    <dbReference type="NCBI Taxonomy" id="2733690"/>
    <lineage>
        <taxon>Eukaryota</taxon>
        <taxon>Fungi</taxon>
        <taxon>Dikarya</taxon>
        <taxon>Basidiomycota</taxon>
        <taxon>Agaricomycotina</taxon>
        <taxon>Agaricomycetes</taxon>
        <taxon>Agaricomycetidae</taxon>
        <taxon>Agaricales</taxon>
        <taxon>Marasmiineae</taxon>
        <taxon>Mycenaceae</taxon>
        <taxon>Mycena</taxon>
    </lineage>
</organism>
<comment type="caution">
    <text evidence="2">The sequence shown here is derived from an EMBL/GenBank/DDBJ whole genome shotgun (WGS) entry which is preliminary data.</text>
</comment>
<protein>
    <submittedName>
        <fullName evidence="2">Uncharacterized protein</fullName>
    </submittedName>
</protein>
<sequence>MSEVGPLFAATSSKRRPNPNSVGSGTIQNTYTPAQSSYEPSESMSGPSSTTDNTEQARFIADLKRRQQQVVSSYEAGINSRNAHAAPIQHVDSGVRDLTPAAAGSGPAQLPPVYTAT</sequence>
<dbReference type="EMBL" id="JACAZI010000047">
    <property type="protein sequence ID" value="KAF7326446.1"/>
    <property type="molecule type" value="Genomic_DNA"/>
</dbReference>
<gene>
    <name evidence="2" type="ORF">MVEN_02615200</name>
</gene>
<evidence type="ECO:0000256" key="1">
    <source>
        <dbReference type="SAM" id="MobiDB-lite"/>
    </source>
</evidence>
<feature type="compositionally biased region" description="Polar residues" evidence="1">
    <location>
        <begin position="18"/>
        <end position="56"/>
    </location>
</feature>
<dbReference type="OrthoDB" id="3039843at2759"/>
<evidence type="ECO:0000313" key="3">
    <source>
        <dbReference type="Proteomes" id="UP000620124"/>
    </source>
</evidence>
<feature type="region of interest" description="Disordered" evidence="1">
    <location>
        <begin position="97"/>
        <end position="117"/>
    </location>
</feature>
<dbReference type="Proteomes" id="UP000620124">
    <property type="component" value="Unassembled WGS sequence"/>
</dbReference>